<proteinExistence type="predicted"/>
<accession>A0A846TNE8</accession>
<gene>
    <name evidence="2" type="ORF">GWK17_09430</name>
</gene>
<dbReference type="Proteomes" id="UP000587942">
    <property type="component" value="Unassembled WGS sequence"/>
</dbReference>
<feature type="domain" description="VOC" evidence="1">
    <location>
        <begin position="7"/>
        <end position="131"/>
    </location>
</feature>
<reference evidence="2 3" key="1">
    <citation type="submission" date="2020-03" db="EMBL/GenBank/DDBJ databases">
        <authorList>
            <person name="Sun Q."/>
        </authorList>
    </citation>
    <scope>NUCLEOTIDE SEQUENCE [LARGE SCALE GENOMIC DNA]</scope>
    <source>
        <strain evidence="2 3">KACC 21451</strain>
    </source>
</reference>
<dbReference type="Gene3D" id="3.10.180.10">
    <property type="entry name" value="2,3-Dihydroxybiphenyl 1,2-Dioxygenase, domain 1"/>
    <property type="match status" value="1"/>
</dbReference>
<sequence>METTKRQIHSSLKVLLVSDLEKSRKFYSDVLGCEVTDWWAIRDGFSGLAIKLLEASDPKEVRPNPPAAGDQQGFDLYCYVEDWNSLDELYHEFKEKGAHIAIEPRVDENNGPWKEFAVKDLDGYCIAFGGTDGF</sequence>
<name>A0A846TNE8_9BACI</name>
<evidence type="ECO:0000313" key="2">
    <source>
        <dbReference type="EMBL" id="NKE05685.1"/>
    </source>
</evidence>
<dbReference type="AlphaFoldDB" id="A0A846TNE8"/>
<dbReference type="InterPro" id="IPR004360">
    <property type="entry name" value="Glyas_Fos-R_dOase_dom"/>
</dbReference>
<organism evidence="2 3">
    <name type="scientific">Mesobacillus selenatarsenatis</name>
    <dbReference type="NCBI Taxonomy" id="388741"/>
    <lineage>
        <taxon>Bacteria</taxon>
        <taxon>Bacillati</taxon>
        <taxon>Bacillota</taxon>
        <taxon>Bacilli</taxon>
        <taxon>Bacillales</taxon>
        <taxon>Bacillaceae</taxon>
        <taxon>Mesobacillus</taxon>
    </lineage>
</organism>
<evidence type="ECO:0000313" key="3">
    <source>
        <dbReference type="Proteomes" id="UP000587942"/>
    </source>
</evidence>
<protein>
    <submittedName>
        <fullName evidence="2">VOC family protein</fullName>
    </submittedName>
</protein>
<comment type="caution">
    <text evidence="2">The sequence shown here is derived from an EMBL/GenBank/DDBJ whole genome shotgun (WGS) entry which is preliminary data.</text>
</comment>
<dbReference type="PROSITE" id="PS51819">
    <property type="entry name" value="VOC"/>
    <property type="match status" value="1"/>
</dbReference>
<dbReference type="EMBL" id="JAAVUM010000005">
    <property type="protein sequence ID" value="NKE05685.1"/>
    <property type="molecule type" value="Genomic_DNA"/>
</dbReference>
<dbReference type="InterPro" id="IPR037523">
    <property type="entry name" value="VOC_core"/>
</dbReference>
<dbReference type="Pfam" id="PF00903">
    <property type="entry name" value="Glyoxalase"/>
    <property type="match status" value="1"/>
</dbReference>
<dbReference type="RefSeq" id="WP_167832117.1">
    <property type="nucleotide sequence ID" value="NZ_JAAVUM010000005.1"/>
</dbReference>
<dbReference type="InterPro" id="IPR029068">
    <property type="entry name" value="Glyas_Bleomycin-R_OHBP_Dase"/>
</dbReference>
<evidence type="ECO:0000259" key="1">
    <source>
        <dbReference type="PROSITE" id="PS51819"/>
    </source>
</evidence>
<dbReference type="SUPFAM" id="SSF54593">
    <property type="entry name" value="Glyoxalase/Bleomycin resistance protein/Dihydroxybiphenyl dioxygenase"/>
    <property type="match status" value="1"/>
</dbReference>